<accession>A0A0C3FK56</accession>
<evidence type="ECO:0000313" key="3">
    <source>
        <dbReference type="Proteomes" id="UP000054166"/>
    </source>
</evidence>
<feature type="region of interest" description="Disordered" evidence="1">
    <location>
        <begin position="123"/>
        <end position="148"/>
    </location>
</feature>
<dbReference type="EMBL" id="KN833005">
    <property type="protein sequence ID" value="KIM80294.1"/>
    <property type="molecule type" value="Genomic_DNA"/>
</dbReference>
<reference evidence="2 3" key="1">
    <citation type="submission" date="2014-04" db="EMBL/GenBank/DDBJ databases">
        <authorList>
            <consortium name="DOE Joint Genome Institute"/>
            <person name="Kuo A."/>
            <person name="Tarkka M."/>
            <person name="Buscot F."/>
            <person name="Kohler A."/>
            <person name="Nagy L.G."/>
            <person name="Floudas D."/>
            <person name="Copeland A."/>
            <person name="Barry K.W."/>
            <person name="Cichocki N."/>
            <person name="Veneault-Fourrey C."/>
            <person name="LaButti K."/>
            <person name="Lindquist E.A."/>
            <person name="Lipzen A."/>
            <person name="Lundell T."/>
            <person name="Morin E."/>
            <person name="Murat C."/>
            <person name="Sun H."/>
            <person name="Tunlid A."/>
            <person name="Henrissat B."/>
            <person name="Grigoriev I.V."/>
            <person name="Hibbett D.S."/>
            <person name="Martin F."/>
            <person name="Nordberg H.P."/>
            <person name="Cantor M.N."/>
            <person name="Hua S.X."/>
        </authorList>
    </citation>
    <scope>NUCLEOTIDE SEQUENCE [LARGE SCALE GENOMIC DNA]</scope>
    <source>
        <strain evidence="2 3">F 1598</strain>
    </source>
</reference>
<name>A0A0C3FK56_PILCF</name>
<dbReference type="HOGENOM" id="CLU_1759506_0_0_1"/>
<evidence type="ECO:0000313" key="2">
    <source>
        <dbReference type="EMBL" id="KIM80294.1"/>
    </source>
</evidence>
<feature type="region of interest" description="Disordered" evidence="1">
    <location>
        <begin position="17"/>
        <end position="41"/>
    </location>
</feature>
<dbReference type="InParanoid" id="A0A0C3FK56"/>
<proteinExistence type="predicted"/>
<organism evidence="2 3">
    <name type="scientific">Piloderma croceum (strain F 1598)</name>
    <dbReference type="NCBI Taxonomy" id="765440"/>
    <lineage>
        <taxon>Eukaryota</taxon>
        <taxon>Fungi</taxon>
        <taxon>Dikarya</taxon>
        <taxon>Basidiomycota</taxon>
        <taxon>Agaricomycotina</taxon>
        <taxon>Agaricomycetes</taxon>
        <taxon>Agaricomycetidae</taxon>
        <taxon>Atheliales</taxon>
        <taxon>Atheliaceae</taxon>
        <taxon>Piloderma</taxon>
    </lineage>
</organism>
<dbReference type="Proteomes" id="UP000054166">
    <property type="component" value="Unassembled WGS sequence"/>
</dbReference>
<protein>
    <submittedName>
        <fullName evidence="2">Uncharacterized protein</fullName>
    </submittedName>
</protein>
<gene>
    <name evidence="2" type="ORF">PILCRDRAFT_89820</name>
</gene>
<dbReference type="AlphaFoldDB" id="A0A0C3FK56"/>
<reference evidence="3" key="2">
    <citation type="submission" date="2015-01" db="EMBL/GenBank/DDBJ databases">
        <title>Evolutionary Origins and Diversification of the Mycorrhizal Mutualists.</title>
        <authorList>
            <consortium name="DOE Joint Genome Institute"/>
            <consortium name="Mycorrhizal Genomics Consortium"/>
            <person name="Kohler A."/>
            <person name="Kuo A."/>
            <person name="Nagy L.G."/>
            <person name="Floudas D."/>
            <person name="Copeland A."/>
            <person name="Barry K.W."/>
            <person name="Cichocki N."/>
            <person name="Veneault-Fourrey C."/>
            <person name="LaButti K."/>
            <person name="Lindquist E.A."/>
            <person name="Lipzen A."/>
            <person name="Lundell T."/>
            <person name="Morin E."/>
            <person name="Murat C."/>
            <person name="Riley R."/>
            <person name="Ohm R."/>
            <person name="Sun H."/>
            <person name="Tunlid A."/>
            <person name="Henrissat B."/>
            <person name="Grigoriev I.V."/>
            <person name="Hibbett D.S."/>
            <person name="Martin F."/>
        </authorList>
    </citation>
    <scope>NUCLEOTIDE SEQUENCE [LARGE SCALE GENOMIC DNA]</scope>
    <source>
        <strain evidence="3">F 1598</strain>
    </source>
</reference>
<evidence type="ECO:0000256" key="1">
    <source>
        <dbReference type="SAM" id="MobiDB-lite"/>
    </source>
</evidence>
<sequence length="148" mass="16654">MVFDSLLHTSWRDKFPPSGKQLQKRPCVAQSHTPGEGADVPDTVEISVVPEPETPLPFAPRCPDVSFTGPGVIYIHWEDVWSKRDNDEQFTRRYGFIPYFHAAGNVDALDVGRSERGQIFPYKLTGDQDPLPSLRAQQTIQSPAYPDK</sequence>
<keyword evidence="3" id="KW-1185">Reference proteome</keyword>